<sequence>MFKFVLLLSFFVLSRARMPFAPNTFARVLGVRGGEVHNLPTLSDVDVAIAQASKDGKSVVIDFSATWCGPCKMIGPVYSMLSDEFESVVFIKVDVDENAETAAKYDVSAMPTFVFIKNGEIVDRLSGANADRLREMIQNLAE</sequence>
<dbReference type="SUPFAM" id="SSF52833">
    <property type="entry name" value="Thioredoxin-like"/>
    <property type="match status" value="1"/>
</dbReference>
<dbReference type="InterPro" id="IPR013766">
    <property type="entry name" value="Thioredoxin_domain"/>
</dbReference>
<keyword evidence="2" id="KW-0732">Signal</keyword>
<evidence type="ECO:0000313" key="5">
    <source>
        <dbReference type="Proteomes" id="UP001165065"/>
    </source>
</evidence>
<reference evidence="5" key="1">
    <citation type="journal article" date="2023" name="Commun. Biol.">
        <title>Genome analysis of Parmales, the sister group of diatoms, reveals the evolutionary specialization of diatoms from phago-mixotrophs to photoautotrophs.</title>
        <authorList>
            <person name="Ban H."/>
            <person name="Sato S."/>
            <person name="Yoshikawa S."/>
            <person name="Yamada K."/>
            <person name="Nakamura Y."/>
            <person name="Ichinomiya M."/>
            <person name="Sato N."/>
            <person name="Blanc-Mathieu R."/>
            <person name="Endo H."/>
            <person name="Kuwata A."/>
            <person name="Ogata H."/>
        </authorList>
    </citation>
    <scope>NUCLEOTIDE SEQUENCE [LARGE SCALE GENOMIC DNA]</scope>
</reference>
<evidence type="ECO:0000259" key="3">
    <source>
        <dbReference type="PROSITE" id="PS51352"/>
    </source>
</evidence>
<dbReference type="InterPro" id="IPR036249">
    <property type="entry name" value="Thioredoxin-like_sf"/>
</dbReference>
<dbReference type="CDD" id="cd02947">
    <property type="entry name" value="TRX_family"/>
    <property type="match status" value="1"/>
</dbReference>
<keyword evidence="1" id="KW-1015">Disulfide bond</keyword>
<dbReference type="PRINTS" id="PR00421">
    <property type="entry name" value="THIOREDOXIN"/>
</dbReference>
<feature type="signal peptide" evidence="2">
    <location>
        <begin position="1"/>
        <end position="16"/>
    </location>
</feature>
<keyword evidence="5" id="KW-1185">Reference proteome</keyword>
<dbReference type="Proteomes" id="UP001165065">
    <property type="component" value="Unassembled WGS sequence"/>
</dbReference>
<proteinExistence type="predicted"/>
<dbReference type="InterPro" id="IPR017937">
    <property type="entry name" value="Thioredoxin_CS"/>
</dbReference>
<evidence type="ECO:0000256" key="2">
    <source>
        <dbReference type="SAM" id="SignalP"/>
    </source>
</evidence>
<name>A0A9W7GCP9_9STRA</name>
<feature type="chain" id="PRO_5040809006" description="Thioredoxin domain-containing protein" evidence="2">
    <location>
        <begin position="17"/>
        <end position="142"/>
    </location>
</feature>
<dbReference type="PROSITE" id="PS51352">
    <property type="entry name" value="THIOREDOXIN_2"/>
    <property type="match status" value="1"/>
</dbReference>
<dbReference type="Pfam" id="PF00085">
    <property type="entry name" value="Thioredoxin"/>
    <property type="match status" value="1"/>
</dbReference>
<dbReference type="PROSITE" id="PS00194">
    <property type="entry name" value="THIOREDOXIN_1"/>
    <property type="match status" value="1"/>
</dbReference>
<dbReference type="AlphaFoldDB" id="A0A9W7GCP9"/>
<evidence type="ECO:0000256" key="1">
    <source>
        <dbReference type="ARBA" id="ARBA00023157"/>
    </source>
</evidence>
<dbReference type="FunFam" id="3.40.30.10:FF:000245">
    <property type="entry name" value="Thioredoxin"/>
    <property type="match status" value="1"/>
</dbReference>
<dbReference type="EMBL" id="BRYA01000151">
    <property type="protein sequence ID" value="GMI41452.1"/>
    <property type="molecule type" value="Genomic_DNA"/>
</dbReference>
<dbReference type="OrthoDB" id="2121326at2759"/>
<accession>A0A9W7GCP9</accession>
<evidence type="ECO:0000313" key="4">
    <source>
        <dbReference type="EMBL" id="GMI41452.1"/>
    </source>
</evidence>
<gene>
    <name evidence="4" type="ORF">TrCOL_g11648</name>
</gene>
<dbReference type="Gene3D" id="3.40.30.10">
    <property type="entry name" value="Glutaredoxin"/>
    <property type="match status" value="1"/>
</dbReference>
<feature type="domain" description="Thioredoxin" evidence="3">
    <location>
        <begin position="14"/>
        <end position="142"/>
    </location>
</feature>
<organism evidence="4 5">
    <name type="scientific">Triparma columacea</name>
    <dbReference type="NCBI Taxonomy" id="722753"/>
    <lineage>
        <taxon>Eukaryota</taxon>
        <taxon>Sar</taxon>
        <taxon>Stramenopiles</taxon>
        <taxon>Ochrophyta</taxon>
        <taxon>Bolidophyceae</taxon>
        <taxon>Parmales</taxon>
        <taxon>Triparmaceae</taxon>
        <taxon>Triparma</taxon>
    </lineage>
</organism>
<comment type="caution">
    <text evidence="4">The sequence shown here is derived from an EMBL/GenBank/DDBJ whole genome shotgun (WGS) entry which is preliminary data.</text>
</comment>
<protein>
    <recommendedName>
        <fullName evidence="3">Thioredoxin domain-containing protein</fullName>
    </recommendedName>
</protein>
<dbReference type="PANTHER" id="PTHR46115">
    <property type="entry name" value="THIOREDOXIN-LIKE PROTEIN 1"/>
    <property type="match status" value="1"/>
</dbReference>